<evidence type="ECO:0000256" key="1">
    <source>
        <dbReference type="SAM" id="SignalP"/>
    </source>
</evidence>
<keyword evidence="1" id="KW-0732">Signal</keyword>
<dbReference type="AlphaFoldDB" id="A0A5B0G7I8"/>
<evidence type="ECO:0000313" key="2">
    <source>
        <dbReference type="EMBL" id="KAA0998628.1"/>
    </source>
</evidence>
<feature type="chain" id="PRO_5022773509" description="Secreted protein" evidence="1">
    <location>
        <begin position="20"/>
        <end position="126"/>
    </location>
</feature>
<gene>
    <name evidence="2" type="ORF">FVF58_43675</name>
</gene>
<evidence type="ECO:0008006" key="4">
    <source>
        <dbReference type="Google" id="ProtNLM"/>
    </source>
</evidence>
<dbReference type="RefSeq" id="WP_149675817.1">
    <property type="nucleotide sequence ID" value="NZ_VTUZ01000055.1"/>
</dbReference>
<feature type="signal peptide" evidence="1">
    <location>
        <begin position="1"/>
        <end position="19"/>
    </location>
</feature>
<protein>
    <recommendedName>
        <fullName evidence="4">Secreted protein</fullName>
    </recommendedName>
</protein>
<evidence type="ECO:0000313" key="3">
    <source>
        <dbReference type="Proteomes" id="UP000325273"/>
    </source>
</evidence>
<accession>A0A5B0G7I8</accession>
<proteinExistence type="predicted"/>
<organism evidence="2 3">
    <name type="scientific">Paraburkholderia panacisoli</name>
    <dbReference type="NCBI Taxonomy" id="2603818"/>
    <lineage>
        <taxon>Bacteria</taxon>
        <taxon>Pseudomonadati</taxon>
        <taxon>Pseudomonadota</taxon>
        <taxon>Betaproteobacteria</taxon>
        <taxon>Burkholderiales</taxon>
        <taxon>Burkholderiaceae</taxon>
        <taxon>Paraburkholderia</taxon>
    </lineage>
</organism>
<dbReference type="EMBL" id="VTUZ01000055">
    <property type="protein sequence ID" value="KAA0998628.1"/>
    <property type="molecule type" value="Genomic_DNA"/>
</dbReference>
<dbReference type="Proteomes" id="UP000325273">
    <property type="component" value="Unassembled WGS sequence"/>
</dbReference>
<keyword evidence="3" id="KW-1185">Reference proteome</keyword>
<reference evidence="2 3" key="1">
    <citation type="submission" date="2019-08" db="EMBL/GenBank/DDBJ databases">
        <title>Paraburkholderia sp. DCY113.</title>
        <authorList>
            <person name="Kang J."/>
        </authorList>
    </citation>
    <scope>NUCLEOTIDE SEQUENCE [LARGE SCALE GENOMIC DNA]</scope>
    <source>
        <strain evidence="2 3">DCY113</strain>
    </source>
</reference>
<sequence>MTKRTMLLVAVLCVAFVDAAVAHGAYPKEADIMDQVSINEIAIADLLACGGAGTAAELHLLTTELPTLVKKRLDTKHLDDRVKAAVNLQTLAGKPNAQRCIAASRRWADAELETFRMLYRLEPRSD</sequence>
<comment type="caution">
    <text evidence="2">The sequence shown here is derived from an EMBL/GenBank/DDBJ whole genome shotgun (WGS) entry which is preliminary data.</text>
</comment>
<name>A0A5B0G7I8_9BURK</name>